<keyword evidence="9 16" id="KW-0133">Cell shape</keyword>
<feature type="region of interest" description="Disordered" evidence="17">
    <location>
        <begin position="1"/>
        <end position="37"/>
    </location>
</feature>
<evidence type="ECO:0000256" key="4">
    <source>
        <dbReference type="ARBA" id="ARBA00022618"/>
    </source>
</evidence>
<evidence type="ECO:0000256" key="16">
    <source>
        <dbReference type="HAMAP-Rule" id="MF_02080"/>
    </source>
</evidence>
<evidence type="ECO:0000256" key="3">
    <source>
        <dbReference type="ARBA" id="ARBA00022519"/>
    </source>
</evidence>
<comment type="caution">
    <text evidence="20">The sequence shown here is derived from an EMBL/GenBank/DDBJ whole genome shotgun (WGS) entry which is preliminary data.</text>
</comment>
<organism evidence="20 21">
    <name type="scientific">Paraglaciecola algarum</name>
    <dbReference type="NCBI Taxonomy" id="3050085"/>
    <lineage>
        <taxon>Bacteria</taxon>
        <taxon>Pseudomonadati</taxon>
        <taxon>Pseudomonadota</taxon>
        <taxon>Gammaproteobacteria</taxon>
        <taxon>Alteromonadales</taxon>
        <taxon>Alteromonadaceae</taxon>
        <taxon>Paraglaciecola</taxon>
    </lineage>
</organism>
<keyword evidence="5 16" id="KW-0121">Carboxypeptidase</keyword>
<dbReference type="InterPro" id="IPR050515">
    <property type="entry name" value="Beta-lactam/transpept"/>
</dbReference>
<keyword evidence="11 16" id="KW-1133">Transmembrane helix</keyword>
<feature type="transmembrane region" description="Helical" evidence="16">
    <location>
        <begin position="47"/>
        <end position="69"/>
    </location>
</feature>
<evidence type="ECO:0000256" key="2">
    <source>
        <dbReference type="ARBA" id="ARBA00022475"/>
    </source>
</evidence>
<comment type="subcellular location">
    <subcellularLocation>
        <location evidence="16">Cell inner membrane</location>
        <topology evidence="16">Single-pass membrane protein</topology>
    </subcellularLocation>
    <subcellularLocation>
        <location evidence="1">Membrane</location>
    </subcellularLocation>
</comment>
<dbReference type="PANTHER" id="PTHR30627">
    <property type="entry name" value="PEPTIDOGLYCAN D,D-TRANSPEPTIDASE"/>
    <property type="match status" value="1"/>
</dbReference>
<dbReference type="Pfam" id="PF00905">
    <property type="entry name" value="Transpeptidase"/>
    <property type="match status" value="1"/>
</dbReference>
<keyword evidence="6 16" id="KW-0645">Protease</keyword>
<keyword evidence="12 16" id="KW-0472">Membrane</keyword>
<evidence type="ECO:0000259" key="18">
    <source>
        <dbReference type="Pfam" id="PF00905"/>
    </source>
</evidence>
<dbReference type="Gene3D" id="3.30.450.330">
    <property type="match status" value="1"/>
</dbReference>
<feature type="compositionally biased region" description="Polar residues" evidence="17">
    <location>
        <begin position="615"/>
        <end position="631"/>
    </location>
</feature>
<keyword evidence="4 16" id="KW-0132">Cell division</keyword>
<accession>A0ABS9D6S9</accession>
<dbReference type="EC" id="3.4.16.4" evidence="16"/>
<evidence type="ECO:0000313" key="21">
    <source>
        <dbReference type="Proteomes" id="UP001521137"/>
    </source>
</evidence>
<dbReference type="Pfam" id="PF03717">
    <property type="entry name" value="PBP_dimer"/>
    <property type="match status" value="1"/>
</dbReference>
<dbReference type="InterPro" id="IPR001460">
    <property type="entry name" value="PCN-bd_Tpept"/>
</dbReference>
<evidence type="ECO:0000256" key="6">
    <source>
        <dbReference type="ARBA" id="ARBA00022670"/>
    </source>
</evidence>
<feature type="region of interest" description="Disordered" evidence="17">
    <location>
        <begin position="609"/>
        <end position="631"/>
    </location>
</feature>
<evidence type="ECO:0000256" key="15">
    <source>
        <dbReference type="ARBA" id="ARBA00023316"/>
    </source>
</evidence>
<keyword evidence="3 16" id="KW-0997">Cell inner membrane</keyword>
<keyword evidence="21" id="KW-1185">Reference proteome</keyword>
<reference evidence="20 21" key="1">
    <citation type="submission" date="2022-01" db="EMBL/GenBank/DDBJ databases">
        <title>Paraglaciecola sp. G1-23.</title>
        <authorList>
            <person name="Jin M.S."/>
            <person name="Han D.M."/>
            <person name="Kim H.M."/>
            <person name="Jeon C.O."/>
        </authorList>
    </citation>
    <scope>NUCLEOTIDE SEQUENCE [LARGE SCALE GENOMIC DNA]</scope>
    <source>
        <strain evidence="20 21">G1-23</strain>
    </source>
</reference>
<dbReference type="Proteomes" id="UP001521137">
    <property type="component" value="Unassembled WGS sequence"/>
</dbReference>
<proteinExistence type="inferred from homology"/>
<evidence type="ECO:0000256" key="5">
    <source>
        <dbReference type="ARBA" id="ARBA00022645"/>
    </source>
</evidence>
<evidence type="ECO:0000256" key="17">
    <source>
        <dbReference type="SAM" id="MobiDB-lite"/>
    </source>
</evidence>
<feature type="active site" description="Acyl-ester intermediate" evidence="16">
    <location>
        <position position="349"/>
    </location>
</feature>
<dbReference type="SUPFAM" id="SSF56601">
    <property type="entry name" value="beta-lactamase/transpeptidase-like"/>
    <property type="match status" value="1"/>
</dbReference>
<feature type="domain" description="Penicillin-binding protein transpeptidase" evidence="18">
    <location>
        <begin position="302"/>
        <end position="597"/>
    </location>
</feature>
<dbReference type="InterPro" id="IPR012338">
    <property type="entry name" value="Beta-lactam/transpept-like"/>
</dbReference>
<evidence type="ECO:0000256" key="1">
    <source>
        <dbReference type="ARBA" id="ARBA00004370"/>
    </source>
</evidence>
<keyword evidence="2 16" id="KW-1003">Cell membrane</keyword>
<keyword evidence="15 16" id="KW-0961">Cell wall biogenesis/degradation</keyword>
<evidence type="ECO:0000256" key="12">
    <source>
        <dbReference type="ARBA" id="ARBA00023136"/>
    </source>
</evidence>
<evidence type="ECO:0000256" key="10">
    <source>
        <dbReference type="ARBA" id="ARBA00022984"/>
    </source>
</evidence>
<keyword evidence="7 16" id="KW-0812">Transmembrane</keyword>
<comment type="function">
    <text evidence="16">Catalyzes cross-linking of the peptidoglycan cell wall at the division septum.</text>
</comment>
<dbReference type="HAMAP" id="MF_02080">
    <property type="entry name" value="FtsI_transpept"/>
    <property type="match status" value="1"/>
</dbReference>
<evidence type="ECO:0000313" key="20">
    <source>
        <dbReference type="EMBL" id="MCF2948605.1"/>
    </source>
</evidence>
<evidence type="ECO:0000256" key="14">
    <source>
        <dbReference type="ARBA" id="ARBA00023306"/>
    </source>
</evidence>
<comment type="catalytic activity">
    <reaction evidence="16">
        <text>Preferential cleavage: (Ac)2-L-Lys-D-Ala-|-D-Ala. Also transpeptidation of peptidyl-alanyl moieties that are N-acyl substituents of D-alanine.</text>
        <dbReference type="EC" id="3.4.16.4"/>
    </reaction>
</comment>
<dbReference type="Gene3D" id="1.10.150.770">
    <property type="match status" value="1"/>
</dbReference>
<dbReference type="InterPro" id="IPR036138">
    <property type="entry name" value="PBP_dimer_sf"/>
</dbReference>
<dbReference type="SUPFAM" id="SSF56519">
    <property type="entry name" value="Penicillin binding protein dimerisation domain"/>
    <property type="match status" value="1"/>
</dbReference>
<dbReference type="Gene3D" id="3.90.1310.10">
    <property type="entry name" value="Penicillin-binding protein 2a (Domain 2)"/>
    <property type="match status" value="1"/>
</dbReference>
<feature type="compositionally biased region" description="Basic residues" evidence="17">
    <location>
        <begin position="27"/>
        <end position="37"/>
    </location>
</feature>
<evidence type="ECO:0000256" key="9">
    <source>
        <dbReference type="ARBA" id="ARBA00022960"/>
    </source>
</evidence>
<evidence type="ECO:0000256" key="7">
    <source>
        <dbReference type="ARBA" id="ARBA00022692"/>
    </source>
</evidence>
<dbReference type="InterPro" id="IPR037532">
    <property type="entry name" value="FtsI_transpept"/>
</dbReference>
<dbReference type="InterPro" id="IPR005311">
    <property type="entry name" value="PBP_dimer"/>
</dbReference>
<evidence type="ECO:0000256" key="8">
    <source>
        <dbReference type="ARBA" id="ARBA00022801"/>
    </source>
</evidence>
<dbReference type="RefSeq" id="WP_235312500.1">
    <property type="nucleotide sequence ID" value="NZ_JAKGAS010000005.1"/>
</dbReference>
<dbReference type="Gene3D" id="3.40.710.10">
    <property type="entry name" value="DD-peptidase/beta-lactamase superfamily"/>
    <property type="match status" value="1"/>
</dbReference>
<evidence type="ECO:0000256" key="13">
    <source>
        <dbReference type="ARBA" id="ARBA00023210"/>
    </source>
</evidence>
<keyword evidence="14 16" id="KW-0131">Cell cycle</keyword>
<keyword evidence="13 16" id="KW-0717">Septation</keyword>
<keyword evidence="10 16" id="KW-0573">Peptidoglycan synthesis</keyword>
<keyword evidence="8 16" id="KW-0378">Hydrolase</keyword>
<comment type="similarity">
    <text evidence="16">Belongs to the transpeptidase family. FtsI subfamily.</text>
</comment>
<evidence type="ECO:0000256" key="11">
    <source>
        <dbReference type="ARBA" id="ARBA00022989"/>
    </source>
</evidence>
<gene>
    <name evidence="16" type="primary">ftsI</name>
    <name evidence="20" type="ORF">L0668_10850</name>
</gene>
<dbReference type="EMBL" id="JAKGAS010000005">
    <property type="protein sequence ID" value="MCF2948605.1"/>
    <property type="molecule type" value="Genomic_DNA"/>
</dbReference>
<comment type="pathway">
    <text evidence="16">Cell wall biogenesis; peptidoglycan biosynthesis.</text>
</comment>
<name>A0ABS9D6S9_9ALTE</name>
<evidence type="ECO:0000259" key="19">
    <source>
        <dbReference type="Pfam" id="PF03717"/>
    </source>
</evidence>
<sequence>MSLNTGRQVNKSSKAKKANHANSSKAKTSHVRSHHAKPNSVPELLHWRFVVVIGAIILVFVGLSARAVYIQVVAPDLLIKRGDSRTLRTHSNPLHRGLITDRNGQQLAVSVPVRAIWANPKTIAESMLALEEQASKDPEFDLALKLSANAKRWKALAEILGQDLKALKNKVSDPEDTFVYIQRQVSPAMAEYVQQLKLAGVHLRDESRRYYPSGEVSAHIVGFTDVDDVGIEGVEKLYNKWLAGSKGSRKIRRDGKGRMVELLEFTEGEKPQDIQLTIDQRIQAIAYKELKQAVQYYRAASGSAIVVDVKSGEILGLVNSPSFNPNNKATAMPHRVRNRAVTDAYEPGSSVKPLAVLSALEFGSAELDTVIDTSPGWMHLGGNIVRDSRNYGKIDLTEIIRKSSNMGTSKLALSVPKEFLIDTYYNVGLMSDSGANLLGESNGIFNERNRWSDFELSTLSFGYGISVTALQLARMYSILGDGGIKRPLSIIKSEEPVESERVISRQTTQQVLQMMESVVQKGGSAEKARIPGYRVAGKTGTSRKAIANGYGDEYVNIFAGVAPVSDPQLAVVILINEPKGEHYYAGHTAAPVFAEVMAASLQLLNVPPDDKTVPSLATTPMSKNSRSQDAG</sequence>
<dbReference type="PANTHER" id="PTHR30627:SF1">
    <property type="entry name" value="PEPTIDOGLYCAN D,D-TRANSPEPTIDASE FTSI"/>
    <property type="match status" value="1"/>
</dbReference>
<protein>
    <recommendedName>
        <fullName evidence="16">Peptidoglycan D,D-transpeptidase FtsI</fullName>
        <ecNumber evidence="16">3.4.16.4</ecNumber>
    </recommendedName>
    <alternativeName>
        <fullName evidence="16">Penicillin-binding protein 3</fullName>
        <shortName evidence="16">PBP-3</shortName>
    </alternativeName>
</protein>
<feature type="domain" description="Penicillin-binding protein dimerisation" evidence="19">
    <location>
        <begin position="95"/>
        <end position="261"/>
    </location>
</feature>